<dbReference type="AlphaFoldDB" id="A0A926HRY0"/>
<protein>
    <submittedName>
        <fullName evidence="1">Uncharacterized protein</fullName>
    </submittedName>
</protein>
<dbReference type="EMBL" id="JACRSN010000002">
    <property type="protein sequence ID" value="MBC8532806.1"/>
    <property type="molecule type" value="Genomic_DNA"/>
</dbReference>
<sequence length="52" mass="5926">MAYPSNFSEKMQEYFATLPKFLQESIIQSGVSLTTEQQLRDFVAQLEKPSAP</sequence>
<accession>A0A926HRY0</accession>
<proteinExistence type="predicted"/>
<organism evidence="1 2">
    <name type="scientific">Yeguia hominis</name>
    <dbReference type="NCBI Taxonomy" id="2763662"/>
    <lineage>
        <taxon>Bacteria</taxon>
        <taxon>Bacillati</taxon>
        <taxon>Bacillota</taxon>
        <taxon>Clostridia</taxon>
        <taxon>Eubacteriales</taxon>
        <taxon>Yeguiaceae</taxon>
        <taxon>Yeguia</taxon>
    </lineage>
</organism>
<gene>
    <name evidence="1" type="ORF">IAG03_02065</name>
</gene>
<keyword evidence="2" id="KW-1185">Reference proteome</keyword>
<evidence type="ECO:0000313" key="1">
    <source>
        <dbReference type="EMBL" id="MBC8532806.1"/>
    </source>
</evidence>
<dbReference type="RefSeq" id="WP_249318042.1">
    <property type="nucleotide sequence ID" value="NZ_JACRSN010000002.1"/>
</dbReference>
<reference evidence="1" key="1">
    <citation type="submission" date="2020-08" db="EMBL/GenBank/DDBJ databases">
        <title>Genome public.</title>
        <authorList>
            <person name="Liu C."/>
            <person name="Sun Q."/>
        </authorList>
    </citation>
    <scope>NUCLEOTIDE SEQUENCE</scope>
    <source>
        <strain evidence="1">NSJ-40</strain>
    </source>
</reference>
<evidence type="ECO:0000313" key="2">
    <source>
        <dbReference type="Proteomes" id="UP000651482"/>
    </source>
</evidence>
<name>A0A926HRY0_9FIRM</name>
<comment type="caution">
    <text evidence="1">The sequence shown here is derived from an EMBL/GenBank/DDBJ whole genome shotgun (WGS) entry which is preliminary data.</text>
</comment>
<dbReference type="Proteomes" id="UP000651482">
    <property type="component" value="Unassembled WGS sequence"/>
</dbReference>